<dbReference type="EMBL" id="UINC01006992">
    <property type="protein sequence ID" value="SVA30824.1"/>
    <property type="molecule type" value="Genomic_DNA"/>
</dbReference>
<sequence>MAWYDRLLGIDREKLNPAQEYFDHKIDASREPTTKYERAYEELEIVNRGVNMIVDDTAEIKTKVGPAIKGRSVVKNIKRAKVDLLVNQEPNPFQDINAFRRNLIIDYIIDGNIFVYYDGVHLYHLPSDKMTINASETTYIESYTFQSDLHYKPNEIIHVKENSFYSIYRGVPRISPSLRTMNLMTSMRKFQDNFFKNGAIPGLVLKSPNTLSEKIKERMLQSWSTRYRPDAGGRRPLILDGGIEVDSISNVNFKELDFQSSIEENEKIILKSLGVPPILLDSGNNANIRPNMRLYYLETILPIVRKINFAYERFFGFKLEEDVTNIPALQPELRDQSQYYTSLVNGGVITPNEAREAIGFESIEGNDELRIPANIAGSAANPDEGGAPEQNEEEEVEPSLPPIEVE</sequence>
<feature type="region of interest" description="Disordered" evidence="1">
    <location>
        <begin position="371"/>
        <end position="406"/>
    </location>
</feature>
<name>A0A381US98_9ZZZZ</name>
<dbReference type="InterPro" id="IPR006944">
    <property type="entry name" value="Phage/GTA_portal"/>
</dbReference>
<dbReference type="AlphaFoldDB" id="A0A381US98"/>
<evidence type="ECO:0000313" key="2">
    <source>
        <dbReference type="EMBL" id="SVA30824.1"/>
    </source>
</evidence>
<dbReference type="NCBIfam" id="TIGR01537">
    <property type="entry name" value="portal_HK97"/>
    <property type="match status" value="1"/>
</dbReference>
<gene>
    <name evidence="2" type="ORF">METZ01_LOCUS83678</name>
</gene>
<dbReference type="Pfam" id="PF04860">
    <property type="entry name" value="Phage_portal"/>
    <property type="match status" value="1"/>
</dbReference>
<proteinExistence type="predicted"/>
<evidence type="ECO:0008006" key="3">
    <source>
        <dbReference type="Google" id="ProtNLM"/>
    </source>
</evidence>
<accession>A0A381US98</accession>
<organism evidence="2">
    <name type="scientific">marine metagenome</name>
    <dbReference type="NCBI Taxonomy" id="408172"/>
    <lineage>
        <taxon>unclassified sequences</taxon>
        <taxon>metagenomes</taxon>
        <taxon>ecological metagenomes</taxon>
    </lineage>
</organism>
<protein>
    <recommendedName>
        <fullName evidence="3">Phage portal protein</fullName>
    </recommendedName>
</protein>
<reference evidence="2" key="1">
    <citation type="submission" date="2018-05" db="EMBL/GenBank/DDBJ databases">
        <authorList>
            <person name="Lanie J.A."/>
            <person name="Ng W.-L."/>
            <person name="Kazmierczak K.M."/>
            <person name="Andrzejewski T.M."/>
            <person name="Davidsen T.M."/>
            <person name="Wayne K.J."/>
            <person name="Tettelin H."/>
            <person name="Glass J.I."/>
            <person name="Rusch D."/>
            <person name="Podicherti R."/>
            <person name="Tsui H.-C.T."/>
            <person name="Winkler M.E."/>
        </authorList>
    </citation>
    <scope>NUCLEOTIDE SEQUENCE</scope>
</reference>
<dbReference type="InterPro" id="IPR006427">
    <property type="entry name" value="Portal_HK97"/>
</dbReference>
<evidence type="ECO:0000256" key="1">
    <source>
        <dbReference type="SAM" id="MobiDB-lite"/>
    </source>
</evidence>